<dbReference type="InterPro" id="IPR039468">
    <property type="entry name" value="WDR19_WD40_rpt"/>
</dbReference>
<dbReference type="InterPro" id="IPR040379">
    <property type="entry name" value="WDR19/dyf-2"/>
</dbReference>
<comment type="caution">
    <text evidence="10">The sequence shown here is derived from an EMBL/GenBank/DDBJ whole genome shotgun (WGS) entry which is preliminary data.</text>
</comment>
<keyword evidence="11" id="KW-1185">Reference proteome</keyword>
<feature type="domain" description="WDR19 first beta-propeller" evidence="8">
    <location>
        <begin position="16"/>
        <end position="354"/>
    </location>
</feature>
<sequence length="1376" mass="151040">MRQLFQVNSLGSGPSLFEWNKNGTCLAAVGSKRKVGIFDRNGRLYSEVHLPAAEFLEGESPEAAQLQWDPDGEQLAIIPNGNTAVLVWSVVNKEVKKIDTDFKTQVFTAMAWSRTGKYLAMGTAKGNLLIYNCHERKKTPYVGKHVSKIVCMVWTKDDMLAMAGMDLMVSITSAATGETVKGFSLKQAPTEIHIANVKGDGKTAKEFDSSFSINQSGKSVLVLEFNNGGTEEKVLDIVLHEAWGAIEKHLWFGDGYILVAFRSGRVVAVSTLKHEIHEEVYGEKLLEVCTTIACSPAYGRIAVGGSNSVRILETSGPTFAENKTDAIDLQPDQIVQQVGWTQDGQVLTVSLTNGLVLSFLSTLPVVFDYQSSKVIYLTSLQEMTLVDMSNREVSPTKIEIESEPSFCGLGPNHAAVGMNNQVWFYRITGRDAGRLVNKREYLGSVSVIKLSATHAAVLIEDKVLVHPIEVGPGAAVDDFDKLLPPPGQVQTLTCLMPSGARMVFEDDQGNINLFNPVNDQVLPVPCDLTGRADNIMWDVQDPHVFVIAEQQALHVMLYVPVSISGPRVELLGKQSIHNTHSPLMVIGGSVQCRLKNGALDAVILDTHRNVQSNDAVAKNAPGKRFSQCLKLCRLKAAWESAALLRNNDAWRQLGVVALEMLDVEMAIAAYRMQGDASMVLSLERVKHYEDKNLLAGHIIVLLDKDQNQAQELFLRSSQPKAALEMRKDLKHWSKALKLAEKLDPDNIAHISKEHAATLEMIGEYAQASNHYHQALESLAVQTTPIPDAQALSDSCKAGIARCLMQRGDLRQGRSIALQLKSQQLFKECAHILEGLSQYGDAAEMYERAGQYERAASIYIQTKNFAAATPLMARISSSKLQLQFAKAKEQEGKFSEAAAAFEAAGDMDAVVRLALGPLHMPQRAYAVVRKTRSTDAAWNLAEYCLRPTTKDYEGAVEFLLVAGKMEQAFDVAQNKGAMDTFARILMSTTQPADYGRIAYYYENRGEYVKAGDMWCAAEEYPRAVQLYLKINDDAVLDKAIRIVEFTHNRQLGVQIMDYVNAEKEGQIRDEYNFKLNVAMGQFLDAATYALELARFEQSLVAINDHTTAARMLVRVARNISKFPKHIVPILTSTIIECNRAGLKKTAFEYAAMLMRQEYSMPGPETELQCFNCQNEIPVDVATGKRVLLEDWGECPCCHFACTRQQFMRILQAESRCPMCNEEVPVESVQRLSDPLAKLKAQQDKYEAALADGTPGIEMGEQPRFSGVDLAKMTSGNEGGSIWGSSPQLSPQKPAMIEVRGGTGTASKGGLQVPGFAGMGRTPGMGGMSVVSAVSKMDMASKRGSESNGVASPMPPQSPLPPSNFGAPVSGRRRVEVP</sequence>
<keyword evidence="3" id="KW-0677">Repeat</keyword>
<name>A0ABQ7H2A6_DUNSA</name>
<feature type="domain" description="IF140/IFT172/WDR19 TPR" evidence="9">
    <location>
        <begin position="634"/>
        <end position="1030"/>
    </location>
</feature>
<feature type="domain" description="WDR19 WD40 repeat" evidence="7">
    <location>
        <begin position="497"/>
        <end position="607"/>
    </location>
</feature>
<feature type="region of interest" description="Disordered" evidence="6">
    <location>
        <begin position="1334"/>
        <end position="1376"/>
    </location>
</feature>
<dbReference type="InterPro" id="IPR015943">
    <property type="entry name" value="WD40/YVTN_repeat-like_dom_sf"/>
</dbReference>
<keyword evidence="5" id="KW-0966">Cell projection</keyword>
<dbReference type="Gene3D" id="1.25.40.470">
    <property type="match status" value="2"/>
</dbReference>
<dbReference type="Proteomes" id="UP000815325">
    <property type="component" value="Unassembled WGS sequence"/>
</dbReference>
<gene>
    <name evidence="10" type="ORF">DUNSADRAFT_14848</name>
</gene>
<evidence type="ECO:0000256" key="5">
    <source>
        <dbReference type="ARBA" id="ARBA00023273"/>
    </source>
</evidence>
<evidence type="ECO:0000313" key="10">
    <source>
        <dbReference type="EMBL" id="KAF5840992.1"/>
    </source>
</evidence>
<reference evidence="10" key="2">
    <citation type="submission" date="2020-06" db="EMBL/GenBank/DDBJ databases">
        <authorList>
            <consortium name="DOE Joint Genome Institute"/>
            <person name="Calhoun S."/>
            <person name="Polle J.E."/>
            <person name="Mckie-Krisberg Z."/>
            <person name="Prochnik S."/>
            <person name="Neofotis P."/>
            <person name="Yim W.C."/>
            <person name="Hathwaik L.T."/>
            <person name="Jenkins J."/>
            <person name="Molina H."/>
            <person name="Bunkenborg J."/>
            <person name="Grigoriev I.V."/>
            <person name="Barry K."/>
            <person name="Schmutz J."/>
            <person name="Jin E."/>
            <person name="Cushman J.C."/>
            <person name="Magnuson J.K."/>
        </authorList>
    </citation>
    <scope>NUCLEOTIDE SEQUENCE</scope>
    <source>
        <strain evidence="10">CCAP 19/18</strain>
    </source>
</reference>
<dbReference type="PANTHER" id="PTHR14920">
    <property type="entry name" value="OSMOTIC AVOIDANCE ABNORMAL PROTEIN 1/WD REPEAT MEMBRANE PROTEIN"/>
    <property type="match status" value="1"/>
</dbReference>
<dbReference type="Pfam" id="PF24762">
    <property type="entry name" value="TPR_IF140-IFT172"/>
    <property type="match status" value="1"/>
</dbReference>
<dbReference type="EMBL" id="MU069498">
    <property type="protein sequence ID" value="KAF5840992.1"/>
    <property type="molecule type" value="Genomic_DNA"/>
</dbReference>
<dbReference type="Pfam" id="PF15911">
    <property type="entry name" value="Beta-prop_WDR19_2nd"/>
    <property type="match status" value="2"/>
</dbReference>
<evidence type="ECO:0000256" key="2">
    <source>
        <dbReference type="ARBA" id="ARBA00022574"/>
    </source>
</evidence>
<evidence type="ECO:0008006" key="12">
    <source>
        <dbReference type="Google" id="ProtNLM"/>
    </source>
</evidence>
<evidence type="ECO:0000256" key="6">
    <source>
        <dbReference type="SAM" id="MobiDB-lite"/>
    </source>
</evidence>
<evidence type="ECO:0000256" key="4">
    <source>
        <dbReference type="ARBA" id="ARBA00023069"/>
    </source>
</evidence>
<proteinExistence type="predicted"/>
<accession>A0ABQ7H2A6</accession>
<dbReference type="Gene3D" id="2.130.10.10">
    <property type="entry name" value="YVTN repeat-like/Quinoprotein amine dehydrogenase"/>
    <property type="match status" value="1"/>
</dbReference>
<dbReference type="SUPFAM" id="SSF82171">
    <property type="entry name" value="DPP6 N-terminal domain-like"/>
    <property type="match status" value="1"/>
</dbReference>
<evidence type="ECO:0000256" key="1">
    <source>
        <dbReference type="ARBA" id="ARBA00004138"/>
    </source>
</evidence>
<evidence type="ECO:0000256" key="3">
    <source>
        <dbReference type="ARBA" id="ARBA00022737"/>
    </source>
</evidence>
<dbReference type="PANTHER" id="PTHR14920:SF0">
    <property type="entry name" value="WD REPEAT DOMAIN 19"/>
    <property type="match status" value="1"/>
</dbReference>
<dbReference type="EMBL" id="MU069498">
    <property type="protein sequence ID" value="KAF5840991.1"/>
    <property type="molecule type" value="Genomic_DNA"/>
</dbReference>
<organism evidence="10 11">
    <name type="scientific">Dunaliella salina</name>
    <name type="common">Green alga</name>
    <name type="synonym">Protococcus salinus</name>
    <dbReference type="NCBI Taxonomy" id="3046"/>
    <lineage>
        <taxon>Eukaryota</taxon>
        <taxon>Viridiplantae</taxon>
        <taxon>Chlorophyta</taxon>
        <taxon>core chlorophytes</taxon>
        <taxon>Chlorophyceae</taxon>
        <taxon>CS clade</taxon>
        <taxon>Chlamydomonadales</taxon>
        <taxon>Dunaliellaceae</taxon>
        <taxon>Dunaliella</taxon>
    </lineage>
</organism>
<feature type="compositionally biased region" description="Pro residues" evidence="6">
    <location>
        <begin position="1351"/>
        <end position="1360"/>
    </location>
</feature>
<evidence type="ECO:0000313" key="11">
    <source>
        <dbReference type="Proteomes" id="UP000815325"/>
    </source>
</evidence>
<feature type="domain" description="WDR19 WD40 repeat" evidence="7">
    <location>
        <begin position="374"/>
        <end position="494"/>
    </location>
</feature>
<evidence type="ECO:0000259" key="8">
    <source>
        <dbReference type="Pfam" id="PF23389"/>
    </source>
</evidence>
<evidence type="ECO:0000259" key="9">
    <source>
        <dbReference type="Pfam" id="PF24762"/>
    </source>
</evidence>
<dbReference type="InterPro" id="IPR056168">
    <property type="entry name" value="TPR_IF140/IFT172/WDR19"/>
</dbReference>
<dbReference type="Pfam" id="PF23389">
    <property type="entry name" value="Beta-prop_WDR19_1st"/>
    <property type="match status" value="1"/>
</dbReference>
<protein>
    <recommendedName>
        <fullName evidence="12">Anaphase-promoting complex subunit 4 WD40 domain-containing protein</fullName>
    </recommendedName>
</protein>
<keyword evidence="2" id="KW-0853">WD repeat</keyword>
<reference evidence="10" key="1">
    <citation type="submission" date="2017-08" db="EMBL/GenBank/DDBJ databases">
        <authorList>
            <person name="Polle J.E."/>
            <person name="Barry K."/>
            <person name="Cushman J."/>
            <person name="Schmutz J."/>
            <person name="Tran D."/>
            <person name="Hathwaick L.T."/>
            <person name="Yim W.C."/>
            <person name="Jenkins J."/>
            <person name="Mckie-Krisberg Z.M."/>
            <person name="Prochnik S."/>
            <person name="Lindquist E."/>
            <person name="Dockter R.B."/>
            <person name="Adam C."/>
            <person name="Molina H."/>
            <person name="Bunkerborg J."/>
            <person name="Jin E."/>
            <person name="Buchheim M."/>
            <person name="Magnuson J."/>
        </authorList>
    </citation>
    <scope>NUCLEOTIDE SEQUENCE</scope>
    <source>
        <strain evidence="10">CCAP 19/18</strain>
    </source>
</reference>
<evidence type="ECO:0000259" key="7">
    <source>
        <dbReference type="Pfam" id="PF15911"/>
    </source>
</evidence>
<keyword evidence="4" id="KW-0969">Cilium</keyword>
<dbReference type="InterPro" id="IPR057855">
    <property type="entry name" value="Beta-prop_WDR19_1st"/>
</dbReference>
<comment type="subcellular location">
    <subcellularLocation>
        <location evidence="1">Cell projection</location>
        <location evidence="1">Cilium</location>
    </subcellularLocation>
</comment>